<dbReference type="Pfam" id="PF00072">
    <property type="entry name" value="Response_reg"/>
    <property type="match status" value="2"/>
</dbReference>
<dbReference type="SMART" id="SM00448">
    <property type="entry name" value="REC"/>
    <property type="match status" value="2"/>
</dbReference>
<dbReference type="PROSITE" id="PS50110">
    <property type="entry name" value="RESPONSE_REGULATORY"/>
    <property type="match status" value="2"/>
</dbReference>
<dbReference type="InterPro" id="IPR050595">
    <property type="entry name" value="Bact_response_regulator"/>
</dbReference>
<reference evidence="5 6" key="1">
    <citation type="submission" date="2019-02" db="EMBL/GenBank/DDBJ databases">
        <title>Deep-cultivation of Planctomycetes and their phenomic and genomic characterization uncovers novel biology.</title>
        <authorList>
            <person name="Wiegand S."/>
            <person name="Jogler M."/>
            <person name="Boedeker C."/>
            <person name="Pinto D."/>
            <person name="Vollmers J."/>
            <person name="Rivas-Marin E."/>
            <person name="Kohn T."/>
            <person name="Peeters S.H."/>
            <person name="Heuer A."/>
            <person name="Rast P."/>
            <person name="Oberbeckmann S."/>
            <person name="Bunk B."/>
            <person name="Jeske O."/>
            <person name="Meyerdierks A."/>
            <person name="Storesund J.E."/>
            <person name="Kallscheuer N."/>
            <person name="Luecker S."/>
            <person name="Lage O.M."/>
            <person name="Pohl T."/>
            <person name="Merkel B.J."/>
            <person name="Hornburger P."/>
            <person name="Mueller R.-W."/>
            <person name="Bruemmer F."/>
            <person name="Labrenz M."/>
            <person name="Spormann A.M."/>
            <person name="Op den Camp H."/>
            <person name="Overmann J."/>
            <person name="Amann R."/>
            <person name="Jetten M.S.M."/>
            <person name="Mascher T."/>
            <person name="Medema M.H."/>
            <person name="Devos D.P."/>
            <person name="Kaster A.-K."/>
            <person name="Ovreas L."/>
            <person name="Rohde M."/>
            <person name="Galperin M.Y."/>
            <person name="Jogler C."/>
        </authorList>
    </citation>
    <scope>NUCLEOTIDE SEQUENCE [LARGE SCALE GENOMIC DNA]</scope>
    <source>
        <strain evidence="5 6">Pan161</strain>
    </source>
</reference>
<evidence type="ECO:0000313" key="6">
    <source>
        <dbReference type="Proteomes" id="UP000316855"/>
    </source>
</evidence>
<feature type="modified residue" description="4-aspartylphosphate" evidence="2">
    <location>
        <position position="54"/>
    </location>
</feature>
<accession>A0A517VFT3</accession>
<feature type="modified residue" description="4-aspartylphosphate" evidence="2">
    <location>
        <position position="245"/>
    </location>
</feature>
<dbReference type="InterPro" id="IPR011006">
    <property type="entry name" value="CheY-like_superfamily"/>
</dbReference>
<evidence type="ECO:0000256" key="1">
    <source>
        <dbReference type="ARBA" id="ARBA00022553"/>
    </source>
</evidence>
<dbReference type="PANTHER" id="PTHR44591:SF3">
    <property type="entry name" value="RESPONSE REGULATORY DOMAIN-CONTAINING PROTEIN"/>
    <property type="match status" value="1"/>
</dbReference>
<dbReference type="EMBL" id="CP036343">
    <property type="protein sequence ID" value="QDT91866.1"/>
    <property type="molecule type" value="Genomic_DNA"/>
</dbReference>
<name>A0A517VFT3_9PLAN</name>
<feature type="region of interest" description="Disordered" evidence="3">
    <location>
        <begin position="158"/>
        <end position="196"/>
    </location>
</feature>
<gene>
    <name evidence="5" type="primary">walR</name>
    <name evidence="5" type="ORF">Pan161_35300</name>
</gene>
<evidence type="ECO:0000259" key="4">
    <source>
        <dbReference type="PROSITE" id="PS50110"/>
    </source>
</evidence>
<dbReference type="CDD" id="cd00156">
    <property type="entry name" value="REC"/>
    <property type="match status" value="1"/>
</dbReference>
<dbReference type="KEGG" id="gax:Pan161_35300"/>
<proteinExistence type="predicted"/>
<evidence type="ECO:0000256" key="3">
    <source>
        <dbReference type="SAM" id="MobiDB-lite"/>
    </source>
</evidence>
<keyword evidence="1 2" id="KW-0597">Phosphoprotein</keyword>
<organism evidence="5 6">
    <name type="scientific">Gimesia algae</name>
    <dbReference type="NCBI Taxonomy" id="2527971"/>
    <lineage>
        <taxon>Bacteria</taxon>
        <taxon>Pseudomonadati</taxon>
        <taxon>Planctomycetota</taxon>
        <taxon>Planctomycetia</taxon>
        <taxon>Planctomycetales</taxon>
        <taxon>Planctomycetaceae</taxon>
        <taxon>Gimesia</taxon>
    </lineage>
</organism>
<evidence type="ECO:0000256" key="2">
    <source>
        <dbReference type="PROSITE-ProRule" id="PRU00169"/>
    </source>
</evidence>
<dbReference type="Proteomes" id="UP000316855">
    <property type="component" value="Chromosome"/>
</dbReference>
<dbReference type="AlphaFoldDB" id="A0A517VFT3"/>
<dbReference type="InterPro" id="IPR001789">
    <property type="entry name" value="Sig_transdc_resp-reg_receiver"/>
</dbReference>
<dbReference type="SUPFAM" id="SSF52172">
    <property type="entry name" value="CheY-like"/>
    <property type="match status" value="2"/>
</dbReference>
<dbReference type="Gene3D" id="3.40.50.2300">
    <property type="match status" value="2"/>
</dbReference>
<sequence>MTDKVVLIADDDHELSQALAIRLRGLGYTVMRSPDASHALIGAMRIKPNLIILDVDMPSGNGLAVCEMLNGDESCHGIPVIIHTGHSDTETIQRCKQLGAVYIQKCPGSPATITEIAREFLQLDIQPVVEPVEEAQKTAETRDLSLSYIKSMGKAEYEVSEADGNPMDSASEENATDPAQEADSASQNSCDKRPPIVLSIDDDRDISKALQMKLKPHGVECLSAFTGDQGYEMAVEHMPDVIITDLVLPEAEGIYIVRRIRSNPLLSEIPVIVLTGQSYPAIKHQILSLGVEAFLTKPVPINELIKELQSVIPIKYMLTQETATISFNNNDDKVASMA</sequence>
<keyword evidence="6" id="KW-1185">Reference proteome</keyword>
<dbReference type="PANTHER" id="PTHR44591">
    <property type="entry name" value="STRESS RESPONSE REGULATOR PROTEIN 1"/>
    <property type="match status" value="1"/>
</dbReference>
<evidence type="ECO:0000313" key="5">
    <source>
        <dbReference type="EMBL" id="QDT91866.1"/>
    </source>
</evidence>
<feature type="domain" description="Response regulatory" evidence="4">
    <location>
        <begin position="196"/>
        <end position="312"/>
    </location>
</feature>
<protein>
    <submittedName>
        <fullName evidence="5">Transcriptional regulatory protein WalR</fullName>
    </submittedName>
</protein>
<dbReference type="OrthoDB" id="286140at2"/>
<dbReference type="RefSeq" id="WP_145229062.1">
    <property type="nucleotide sequence ID" value="NZ_CP036343.1"/>
</dbReference>
<dbReference type="GO" id="GO:0000160">
    <property type="term" value="P:phosphorelay signal transduction system"/>
    <property type="evidence" value="ECO:0007669"/>
    <property type="project" value="InterPro"/>
</dbReference>
<feature type="domain" description="Response regulatory" evidence="4">
    <location>
        <begin position="5"/>
        <end position="121"/>
    </location>
</feature>